<dbReference type="SUPFAM" id="SSF52540">
    <property type="entry name" value="P-loop containing nucleoside triphosphate hydrolases"/>
    <property type="match status" value="1"/>
</dbReference>
<dbReference type="PROSITE" id="PS00675">
    <property type="entry name" value="SIGMA54_INTERACT_1"/>
    <property type="match status" value="1"/>
</dbReference>
<dbReference type="Pfam" id="PF02954">
    <property type="entry name" value="HTH_8"/>
    <property type="match status" value="1"/>
</dbReference>
<gene>
    <name evidence="8" type="ORF">DB32_005042</name>
</gene>
<dbReference type="PROSITE" id="PS00688">
    <property type="entry name" value="SIGMA54_INTERACT_3"/>
    <property type="match status" value="1"/>
</dbReference>
<keyword evidence="3" id="KW-0805">Transcription regulation</keyword>
<evidence type="ECO:0000256" key="1">
    <source>
        <dbReference type="ARBA" id="ARBA00022741"/>
    </source>
</evidence>
<dbReference type="Pfam" id="PF13185">
    <property type="entry name" value="GAF_2"/>
    <property type="match status" value="1"/>
</dbReference>
<dbReference type="SUPFAM" id="SSF49879">
    <property type="entry name" value="SMAD/FHA domain"/>
    <property type="match status" value="1"/>
</dbReference>
<dbReference type="InterPro" id="IPR008984">
    <property type="entry name" value="SMAD_FHA_dom_sf"/>
</dbReference>
<evidence type="ECO:0000259" key="6">
    <source>
        <dbReference type="PROSITE" id="PS50006"/>
    </source>
</evidence>
<dbReference type="OrthoDB" id="9761019at2"/>
<dbReference type="InterPro" id="IPR029016">
    <property type="entry name" value="GAF-like_dom_sf"/>
</dbReference>
<dbReference type="InterPro" id="IPR025943">
    <property type="entry name" value="Sigma_54_int_dom_ATP-bd_2"/>
</dbReference>
<evidence type="ECO:0000256" key="3">
    <source>
        <dbReference type="ARBA" id="ARBA00023015"/>
    </source>
</evidence>
<evidence type="ECO:0000259" key="7">
    <source>
        <dbReference type="PROSITE" id="PS50045"/>
    </source>
</evidence>
<dbReference type="AlphaFoldDB" id="A0A0F6W5C7"/>
<dbReference type="Gene3D" id="2.60.200.20">
    <property type="match status" value="1"/>
</dbReference>
<dbReference type="EMBL" id="CP011125">
    <property type="protein sequence ID" value="AKF07893.1"/>
    <property type="molecule type" value="Genomic_DNA"/>
</dbReference>
<organism evidence="8 9">
    <name type="scientific">Sandaracinus amylolyticus</name>
    <dbReference type="NCBI Taxonomy" id="927083"/>
    <lineage>
        <taxon>Bacteria</taxon>
        <taxon>Pseudomonadati</taxon>
        <taxon>Myxococcota</taxon>
        <taxon>Polyangia</taxon>
        <taxon>Polyangiales</taxon>
        <taxon>Sandaracinaceae</taxon>
        <taxon>Sandaracinus</taxon>
    </lineage>
</organism>
<protein>
    <submittedName>
        <fullName evidence="8">Response regulator of zinc sigma-54-dependent two-component system</fullName>
    </submittedName>
</protein>
<keyword evidence="2" id="KW-0067">ATP-binding</keyword>
<dbReference type="InterPro" id="IPR009057">
    <property type="entry name" value="Homeodomain-like_sf"/>
</dbReference>
<feature type="domain" description="FHA" evidence="6">
    <location>
        <begin position="23"/>
        <end position="67"/>
    </location>
</feature>
<proteinExistence type="predicted"/>
<keyword evidence="4" id="KW-0238">DNA-binding</keyword>
<evidence type="ECO:0000256" key="5">
    <source>
        <dbReference type="ARBA" id="ARBA00023163"/>
    </source>
</evidence>
<dbReference type="RefSeq" id="WP_053235100.1">
    <property type="nucleotide sequence ID" value="NZ_CP011125.1"/>
</dbReference>
<dbReference type="InterPro" id="IPR003018">
    <property type="entry name" value="GAF"/>
</dbReference>
<dbReference type="SMART" id="SM00382">
    <property type="entry name" value="AAA"/>
    <property type="match status" value="1"/>
</dbReference>
<dbReference type="KEGG" id="samy:DB32_005042"/>
<dbReference type="Pfam" id="PF00498">
    <property type="entry name" value="FHA"/>
    <property type="match status" value="1"/>
</dbReference>
<dbReference type="GO" id="GO:0005524">
    <property type="term" value="F:ATP binding"/>
    <property type="evidence" value="ECO:0007669"/>
    <property type="project" value="UniProtKB-KW"/>
</dbReference>
<dbReference type="GO" id="GO:0006355">
    <property type="term" value="P:regulation of DNA-templated transcription"/>
    <property type="evidence" value="ECO:0007669"/>
    <property type="project" value="InterPro"/>
</dbReference>
<dbReference type="PRINTS" id="PR01590">
    <property type="entry name" value="HTHFIS"/>
</dbReference>
<dbReference type="Gene3D" id="1.10.10.60">
    <property type="entry name" value="Homeodomain-like"/>
    <property type="match status" value="1"/>
</dbReference>
<keyword evidence="9" id="KW-1185">Reference proteome</keyword>
<dbReference type="PROSITE" id="PS50045">
    <property type="entry name" value="SIGMA54_INTERACT_4"/>
    <property type="match status" value="1"/>
</dbReference>
<dbReference type="STRING" id="927083.DB32_005042"/>
<dbReference type="SUPFAM" id="SSF55781">
    <property type="entry name" value="GAF domain-like"/>
    <property type="match status" value="1"/>
</dbReference>
<evidence type="ECO:0000313" key="8">
    <source>
        <dbReference type="EMBL" id="AKF07893.1"/>
    </source>
</evidence>
<dbReference type="InterPro" id="IPR003593">
    <property type="entry name" value="AAA+_ATPase"/>
</dbReference>
<keyword evidence="5" id="KW-0804">Transcription</keyword>
<dbReference type="Gene3D" id="3.40.50.300">
    <property type="entry name" value="P-loop containing nucleotide triphosphate hydrolases"/>
    <property type="match status" value="1"/>
</dbReference>
<dbReference type="SUPFAM" id="SSF46689">
    <property type="entry name" value="Homeodomain-like"/>
    <property type="match status" value="1"/>
</dbReference>
<dbReference type="InterPro" id="IPR027417">
    <property type="entry name" value="P-loop_NTPase"/>
</dbReference>
<evidence type="ECO:0000256" key="4">
    <source>
        <dbReference type="ARBA" id="ARBA00023125"/>
    </source>
</evidence>
<dbReference type="Gene3D" id="1.10.8.60">
    <property type="match status" value="1"/>
</dbReference>
<dbReference type="InterPro" id="IPR000253">
    <property type="entry name" value="FHA_dom"/>
</dbReference>
<name>A0A0F6W5C7_9BACT</name>
<dbReference type="InterPro" id="IPR058031">
    <property type="entry name" value="AAA_lid_NorR"/>
</dbReference>
<dbReference type="FunFam" id="3.40.50.300:FF:000006">
    <property type="entry name" value="DNA-binding transcriptional regulator NtrC"/>
    <property type="match status" value="1"/>
</dbReference>
<dbReference type="InterPro" id="IPR025944">
    <property type="entry name" value="Sigma_54_int_dom_CS"/>
</dbReference>
<dbReference type="Proteomes" id="UP000034883">
    <property type="component" value="Chromosome"/>
</dbReference>
<dbReference type="PROSITE" id="PS00676">
    <property type="entry name" value="SIGMA54_INTERACT_2"/>
    <property type="match status" value="1"/>
</dbReference>
<dbReference type="CDD" id="cd00060">
    <property type="entry name" value="FHA"/>
    <property type="match status" value="1"/>
</dbReference>
<evidence type="ECO:0000313" key="9">
    <source>
        <dbReference type="Proteomes" id="UP000034883"/>
    </source>
</evidence>
<dbReference type="Pfam" id="PF00158">
    <property type="entry name" value="Sigma54_activat"/>
    <property type="match status" value="1"/>
</dbReference>
<dbReference type="PROSITE" id="PS50006">
    <property type="entry name" value="FHA_DOMAIN"/>
    <property type="match status" value="1"/>
</dbReference>
<dbReference type="PANTHER" id="PTHR32071">
    <property type="entry name" value="TRANSCRIPTIONAL REGULATORY PROTEIN"/>
    <property type="match status" value="1"/>
</dbReference>
<dbReference type="InterPro" id="IPR025662">
    <property type="entry name" value="Sigma_54_int_dom_ATP-bd_1"/>
</dbReference>
<dbReference type="Pfam" id="PF25601">
    <property type="entry name" value="AAA_lid_14"/>
    <property type="match status" value="1"/>
</dbReference>
<dbReference type="SMART" id="SM00240">
    <property type="entry name" value="FHA"/>
    <property type="match status" value="1"/>
</dbReference>
<keyword evidence="1" id="KW-0547">Nucleotide-binding</keyword>
<accession>A0A0F6W5C7</accession>
<dbReference type="CDD" id="cd00009">
    <property type="entry name" value="AAA"/>
    <property type="match status" value="1"/>
</dbReference>
<reference evidence="8 9" key="1">
    <citation type="submission" date="2015-03" db="EMBL/GenBank/DDBJ databases">
        <title>Genome assembly of Sandaracinus amylolyticus DSM 53668.</title>
        <authorList>
            <person name="Sharma G."/>
            <person name="Subramanian S."/>
        </authorList>
    </citation>
    <scope>NUCLEOTIDE SEQUENCE [LARGE SCALE GENOMIC DNA]</scope>
    <source>
        <strain evidence="8 9">DSM 53668</strain>
    </source>
</reference>
<dbReference type="PANTHER" id="PTHR32071:SF57">
    <property type="entry name" value="C4-DICARBOXYLATE TRANSPORT TRANSCRIPTIONAL REGULATORY PROTEIN DCTD"/>
    <property type="match status" value="1"/>
</dbReference>
<evidence type="ECO:0000256" key="2">
    <source>
        <dbReference type="ARBA" id="ARBA00022840"/>
    </source>
</evidence>
<dbReference type="InterPro" id="IPR002197">
    <property type="entry name" value="HTH_Fis"/>
</dbReference>
<dbReference type="Gene3D" id="3.30.450.40">
    <property type="match status" value="1"/>
</dbReference>
<sequence>MIHLEVVDGQDKGRALETRADLVRIGRAEENELVLPDWHVSGEHAQLLLAGDRWVVRDLQSTNGTRILRGEERLDLAAVEGRESALASGDVLLLGDDERPVKVLVTIDEDPDDARIVSVRKVAELGEVEKDIGADSEVLKTLYVAQKEIGATLELGGLLDVVAQQVFRFLPRATHVTVALREEDDPGTRRGAGRYVPIGTKVRGGAGRDAVPITRSVFRKVVAERAAVLAADARRDVGETASIMGAQIQSTIGVPLWAGDDIIGVLQVDNRDQAGIFRERDLDVLALLAQSASQAFRHARVYQRLQIAEEKERKENLYLKKREQSRREGAIIGEAGSMRRLFEQLRKVVNTRVTVLIEGETGTGKELIASAVHYWSDRRERLFVAQNCAAMPENLLESELFGHKKGSFTGATDDKKGLFELADGGTLFLDEVGEMPLNLQAKLLRALQEGEIRPVGAAKTIKVDTRIVAATNRDLEKEVAEGRFREDLFYRLKVFPIRVPPLRERHEDIPLISAHFLRKYCQEFGRSISGFSQQAMEMLQAYKWPGNVRELENEVQRLVIQVDDEAFVQPEHLSPKIRQVENILDRVHPTKGTLKEMVEQVEKWILLEALKEHGNNKSQTAKTLGITREGLHKKLKHFGIS</sequence>
<dbReference type="SMART" id="SM00065">
    <property type="entry name" value="GAF"/>
    <property type="match status" value="1"/>
</dbReference>
<feature type="domain" description="Sigma-54 factor interaction" evidence="7">
    <location>
        <begin position="331"/>
        <end position="560"/>
    </location>
</feature>
<dbReference type="InterPro" id="IPR002078">
    <property type="entry name" value="Sigma_54_int"/>
</dbReference>
<dbReference type="GO" id="GO:0043565">
    <property type="term" value="F:sequence-specific DNA binding"/>
    <property type="evidence" value="ECO:0007669"/>
    <property type="project" value="InterPro"/>
</dbReference>